<proteinExistence type="predicted"/>
<feature type="region of interest" description="Disordered" evidence="1">
    <location>
        <begin position="65"/>
        <end position="85"/>
    </location>
</feature>
<evidence type="ECO:0000313" key="3">
    <source>
        <dbReference type="Proteomes" id="UP000224006"/>
    </source>
</evidence>
<feature type="region of interest" description="Disordered" evidence="1">
    <location>
        <begin position="165"/>
        <end position="184"/>
    </location>
</feature>
<feature type="compositionally biased region" description="Basic residues" evidence="1">
    <location>
        <begin position="763"/>
        <end position="772"/>
    </location>
</feature>
<dbReference type="KEGG" id="bbes:BESB_082470"/>
<feature type="region of interest" description="Disordered" evidence="1">
    <location>
        <begin position="195"/>
        <end position="251"/>
    </location>
</feature>
<evidence type="ECO:0000313" key="2">
    <source>
        <dbReference type="EMBL" id="PFH33048.1"/>
    </source>
</evidence>
<organism evidence="2 3">
    <name type="scientific">Besnoitia besnoiti</name>
    <name type="common">Apicomplexan protozoan</name>
    <dbReference type="NCBI Taxonomy" id="94643"/>
    <lineage>
        <taxon>Eukaryota</taxon>
        <taxon>Sar</taxon>
        <taxon>Alveolata</taxon>
        <taxon>Apicomplexa</taxon>
        <taxon>Conoidasida</taxon>
        <taxon>Coccidia</taxon>
        <taxon>Eucoccidiorida</taxon>
        <taxon>Eimeriorina</taxon>
        <taxon>Sarcocystidae</taxon>
        <taxon>Besnoitia</taxon>
    </lineage>
</organism>
<dbReference type="RefSeq" id="XP_029217057.1">
    <property type="nucleotide sequence ID" value="XM_029366597.1"/>
</dbReference>
<dbReference type="EMBL" id="NWUJ01000009">
    <property type="protein sequence ID" value="PFH33048.1"/>
    <property type="molecule type" value="Genomic_DNA"/>
</dbReference>
<reference evidence="2 3" key="1">
    <citation type="submission" date="2017-09" db="EMBL/GenBank/DDBJ databases">
        <title>Genome sequencing of Besnoitia besnoiti strain Bb-Ger1.</title>
        <authorList>
            <person name="Schares G."/>
            <person name="Venepally P."/>
            <person name="Lorenzi H.A."/>
        </authorList>
    </citation>
    <scope>NUCLEOTIDE SEQUENCE [LARGE SCALE GENOMIC DNA]</scope>
    <source>
        <strain evidence="2 3">Bb-Ger1</strain>
    </source>
</reference>
<keyword evidence="3" id="KW-1185">Reference proteome</keyword>
<dbReference type="STRING" id="94643.A0A2A9M3I3"/>
<dbReference type="AlphaFoldDB" id="A0A2A9M3I3"/>
<feature type="compositionally biased region" description="Low complexity" evidence="1">
    <location>
        <begin position="69"/>
        <end position="81"/>
    </location>
</feature>
<protein>
    <submittedName>
        <fullName evidence="2">Uncharacterized protein</fullName>
    </submittedName>
</protein>
<evidence type="ECO:0000256" key="1">
    <source>
        <dbReference type="SAM" id="MobiDB-lite"/>
    </source>
</evidence>
<name>A0A2A9M3I3_BESBE</name>
<feature type="region of interest" description="Disordered" evidence="1">
    <location>
        <begin position="1"/>
        <end position="20"/>
    </location>
</feature>
<feature type="region of interest" description="Disordered" evidence="1">
    <location>
        <begin position="752"/>
        <end position="796"/>
    </location>
</feature>
<dbReference type="Proteomes" id="UP000224006">
    <property type="component" value="Chromosome VIII"/>
</dbReference>
<feature type="compositionally biased region" description="Polar residues" evidence="1">
    <location>
        <begin position="773"/>
        <end position="782"/>
    </location>
</feature>
<gene>
    <name evidence="2" type="ORF">BESB_082470</name>
</gene>
<accession>A0A2A9M3I3</accession>
<comment type="caution">
    <text evidence="2">The sequence shown here is derived from an EMBL/GenBank/DDBJ whole genome shotgun (WGS) entry which is preliminary data.</text>
</comment>
<sequence>MTNHLDPIGCPDNPGAPPHDNALTLMENLLQGRPEEQVADECLRDPAGSLMRRLSTSTWASELDYSQDSTAASGAPAGTSGLPPPLDMGVRVNQVSLGDIGFYGIPLSGLDLWTTDQFANSGVGLAGVDALSQSNGAAQLDAGTRELPNNLSYFLSREAAPEPVAAGVQVPPGSSPDVSALQQAEPLVTTPCDCSERESRRHRGSSHPLHAVFQKQSSEQSLRKRIRIPEPGPNADPAESADYMCGPPKVGSIANTAEERQETEQPYALLPFDPARAFETLSLEQPCIRYQRFYDQLGRAGGRRDDQEALPYHDPAPLVDVKYETVNLGEYDMCEVVVSWHLPRLTASPDRPADAVPIRRVFGINAGMTLFNLHRIICISMGLSDDSQASAFNHVWVLPSNNTYGGGPLTKSRASRVARVKVTTDRAVEYRHSITVSLDSSSRVVATPESVLLYVLGCVQLHVQLAGVMRNRTKQNSLIWVPRCIANGTYGTGPPSGTDWNSSAEICNHIPSFQVDVHKINTQFIDTRFSKNTSFSRRTKMIRAEGIDEDILRCYSESIHDFWQDPERVRDLSVRVTRQSMSGTKRRCLESRRSQRSLEHEEYCEDGSHAQEHATPSAELLAWAHACEPAVAADQPALGSLAWHDSPAPFQPFVSFPSFDVAHYADLQGDPSTFLGISSCPSPFVSLPFPFPFSSDTIPSSPPSPSTVAPLAQTCVPHENLKEESGAAHAVKPSEDSSSICAVAEPPNAGVSANVERAGASHGVRRNRRATKKTAQGNTANDAQAPAETPDPDLTPALDAAALSLPQPSSLGASHTQDGALSKTLCETRTAWGSDPSPEGSCCSTDPGDRDVADIHLLTGSLQEDSKGVSFSCLPGFAESGDSSQLTGDQGVAAADRPSIPQLWSTVQFVLRDDGSKTLEPKNPEVRTAC</sequence>
<dbReference type="OrthoDB" id="372452at2759"/>
<dbReference type="VEuPathDB" id="ToxoDB:BESB_082470"/>
<dbReference type="GeneID" id="40313173"/>